<dbReference type="InterPro" id="IPR011004">
    <property type="entry name" value="Trimer_LpxA-like_sf"/>
</dbReference>
<evidence type="ECO:0000313" key="1">
    <source>
        <dbReference type="EMBL" id="NDK88099.1"/>
    </source>
</evidence>
<dbReference type="GO" id="GO:0016746">
    <property type="term" value="F:acyltransferase activity"/>
    <property type="evidence" value="ECO:0007669"/>
    <property type="project" value="UniProtKB-KW"/>
</dbReference>
<dbReference type="PANTHER" id="PTHR23416">
    <property type="entry name" value="SIALIC ACID SYNTHASE-RELATED"/>
    <property type="match status" value="1"/>
</dbReference>
<name>A0A7K3LIK3_9ACTN</name>
<accession>A0A7K3LIK3</accession>
<sequence length="251" mass="28280">MTTMWNASYRSRWRAGRRRDPAQVRFLTRDSLRWVLRNKAYTPWYLVRYYRLAKFRMANPHIVLRGMVFLGRNVEIHATPEMARMEIGRWVHIGDGNSIRCHEGSLRIGDKTVFGCNNVVNAYLDMEIGGSTLVADWCYLVDFDHKMDDITMPIKDQGIVKGPVRIGPDTWVAAKVTVLRNTVVGRGCVLGSHAVVKGEIPDYSIAVGAPARVVKNRQDAWAAGAEQRAELERALADIERKKAAAAARSAK</sequence>
<dbReference type="AlphaFoldDB" id="A0A7K3LIK3"/>
<dbReference type="SUPFAM" id="SSF51161">
    <property type="entry name" value="Trimeric LpxA-like enzymes"/>
    <property type="match status" value="1"/>
</dbReference>
<dbReference type="Gene3D" id="2.160.10.10">
    <property type="entry name" value="Hexapeptide repeat proteins"/>
    <property type="match status" value="1"/>
</dbReference>
<dbReference type="EMBL" id="JAADZU010000001">
    <property type="protein sequence ID" value="NDK88099.1"/>
    <property type="molecule type" value="Genomic_DNA"/>
</dbReference>
<protein>
    <submittedName>
        <fullName evidence="1">Acyltransferase</fullName>
    </submittedName>
</protein>
<reference evidence="1 2" key="1">
    <citation type="submission" date="2020-01" db="EMBL/GenBank/DDBJ databases">
        <title>Investigation of new actinobacteria for the biodesulphurisation of diesel fuel.</title>
        <authorList>
            <person name="Athi Narayanan S.M."/>
        </authorList>
    </citation>
    <scope>NUCLEOTIDE SEQUENCE [LARGE SCALE GENOMIC DNA]</scope>
    <source>
        <strain evidence="1 2">213E</strain>
    </source>
</reference>
<evidence type="ECO:0000313" key="2">
    <source>
        <dbReference type="Proteomes" id="UP000466307"/>
    </source>
</evidence>
<keyword evidence="2" id="KW-1185">Reference proteome</keyword>
<dbReference type="InterPro" id="IPR001451">
    <property type="entry name" value="Hexapep"/>
</dbReference>
<gene>
    <name evidence="1" type="ORF">GYA93_00665</name>
</gene>
<keyword evidence="1" id="KW-0012">Acyltransferase</keyword>
<dbReference type="PANTHER" id="PTHR23416:SF78">
    <property type="entry name" value="LIPOPOLYSACCHARIDE BIOSYNTHESIS O-ACETYL TRANSFERASE WBBJ-RELATED"/>
    <property type="match status" value="1"/>
</dbReference>
<dbReference type="RefSeq" id="WP_059036961.1">
    <property type="nucleotide sequence ID" value="NZ_JAADZU010000001.1"/>
</dbReference>
<keyword evidence="1" id="KW-0808">Transferase</keyword>
<proteinExistence type="predicted"/>
<dbReference type="Proteomes" id="UP000466307">
    <property type="component" value="Unassembled WGS sequence"/>
</dbReference>
<dbReference type="CDD" id="cd04647">
    <property type="entry name" value="LbH_MAT_like"/>
    <property type="match status" value="1"/>
</dbReference>
<dbReference type="Pfam" id="PF00132">
    <property type="entry name" value="Hexapep"/>
    <property type="match status" value="1"/>
</dbReference>
<comment type="caution">
    <text evidence="1">The sequence shown here is derived from an EMBL/GenBank/DDBJ whole genome shotgun (WGS) entry which is preliminary data.</text>
</comment>
<dbReference type="InterPro" id="IPR051159">
    <property type="entry name" value="Hexapeptide_acetyltransf"/>
</dbReference>
<organism evidence="1 2">
    <name type="scientific">Gordonia desulfuricans</name>
    <dbReference type="NCBI Taxonomy" id="89051"/>
    <lineage>
        <taxon>Bacteria</taxon>
        <taxon>Bacillati</taxon>
        <taxon>Actinomycetota</taxon>
        <taxon>Actinomycetes</taxon>
        <taxon>Mycobacteriales</taxon>
        <taxon>Gordoniaceae</taxon>
        <taxon>Gordonia</taxon>
    </lineage>
</organism>